<evidence type="ECO:0000256" key="5">
    <source>
        <dbReference type="ARBA" id="ARBA00022692"/>
    </source>
</evidence>
<dbReference type="Pfam" id="PF02321">
    <property type="entry name" value="OEP"/>
    <property type="match status" value="2"/>
</dbReference>
<evidence type="ECO:0000256" key="1">
    <source>
        <dbReference type="ARBA" id="ARBA00004442"/>
    </source>
</evidence>
<dbReference type="InterPro" id="IPR003423">
    <property type="entry name" value="OMP_efflux"/>
</dbReference>
<accession>A0A2S4N5M5</accession>
<keyword evidence="4" id="KW-1134">Transmembrane beta strand</keyword>
<sequence>MFLIYKIIMYKKSLIIYLFFIVSVFGQEKKWTLKDCIEHAVKNNISIQQSALDSQTADINYKAAIGDFMPNVNASASHSWNIGLNQNITTGLLENQTTQFTSAGINANVPIYSGLQNQNRLSRARLTQTLSQLQLAKMKDDIALNIANAYLQILYNKENLKVQKEQLANDEKQYTKIDETVKAGSLPKGDLLDAKATVANDKQKIVNAENTLFLSKIALAQLLQLDDYKNFDIAEADYAVQNYSVMQEAPETIIDKAKQQRVELKIAQANVDIAQKDIKIAQGALQPSLTGFYSFSARATYSDRIVIENGMPVVAGPLPFFDQLSQYKGHNFGVQLNIPIFNGFASKYAVDRAKIAAKRSQNNLTLAQQELEKNVYTAVSNAKGAYNNYLATQASLDARKEAFNYAKEKFAVGMMNSFDYSQAQTLFVNAQSNFLNAKYDYIFKVKIVEFYYGLPLTIN</sequence>
<comment type="subcellular location">
    <subcellularLocation>
        <location evidence="1">Cell outer membrane</location>
    </subcellularLocation>
</comment>
<evidence type="ECO:0000313" key="8">
    <source>
        <dbReference type="EMBL" id="POS01001.1"/>
    </source>
</evidence>
<evidence type="ECO:0000313" key="9">
    <source>
        <dbReference type="Proteomes" id="UP000237056"/>
    </source>
</evidence>
<gene>
    <name evidence="8" type="ORF">Q361_1157</name>
</gene>
<protein>
    <submittedName>
        <fullName evidence="8">Outer membrane protein</fullName>
    </submittedName>
</protein>
<name>A0A2S4N5M5_9FLAO</name>
<keyword evidence="3" id="KW-0813">Transport</keyword>
<comment type="caution">
    <text evidence="8">The sequence shown here is derived from an EMBL/GenBank/DDBJ whole genome shotgun (WGS) entry which is preliminary data.</text>
</comment>
<dbReference type="PANTHER" id="PTHR30026">
    <property type="entry name" value="OUTER MEMBRANE PROTEIN TOLC"/>
    <property type="match status" value="1"/>
</dbReference>
<evidence type="ECO:0000256" key="4">
    <source>
        <dbReference type="ARBA" id="ARBA00022452"/>
    </source>
</evidence>
<dbReference type="GO" id="GO:0015562">
    <property type="term" value="F:efflux transmembrane transporter activity"/>
    <property type="evidence" value="ECO:0007669"/>
    <property type="project" value="InterPro"/>
</dbReference>
<dbReference type="PANTHER" id="PTHR30026:SF20">
    <property type="entry name" value="OUTER MEMBRANE PROTEIN TOLC"/>
    <property type="match status" value="1"/>
</dbReference>
<dbReference type="InterPro" id="IPR051906">
    <property type="entry name" value="TolC-like"/>
</dbReference>
<dbReference type="Gene3D" id="1.20.1600.10">
    <property type="entry name" value="Outer membrane efflux proteins (OEP)"/>
    <property type="match status" value="1"/>
</dbReference>
<keyword evidence="7" id="KW-0998">Cell outer membrane</keyword>
<dbReference type="SUPFAM" id="SSF56954">
    <property type="entry name" value="Outer membrane efflux proteins (OEP)"/>
    <property type="match status" value="1"/>
</dbReference>
<dbReference type="Proteomes" id="UP000237056">
    <property type="component" value="Unassembled WGS sequence"/>
</dbReference>
<keyword evidence="9" id="KW-1185">Reference proteome</keyword>
<evidence type="ECO:0000256" key="6">
    <source>
        <dbReference type="ARBA" id="ARBA00023136"/>
    </source>
</evidence>
<dbReference type="EMBL" id="PQNY01000015">
    <property type="protein sequence ID" value="POS01001.1"/>
    <property type="molecule type" value="Genomic_DNA"/>
</dbReference>
<reference evidence="8 9" key="1">
    <citation type="submission" date="2018-01" db="EMBL/GenBank/DDBJ databases">
        <title>Genomic Encyclopedia of Type Strains, Phase I: the one thousand microbial genomes (KMG-I) project.</title>
        <authorList>
            <person name="Goeker M."/>
        </authorList>
    </citation>
    <scope>NUCLEOTIDE SEQUENCE [LARGE SCALE GENOMIC DNA]</scope>
    <source>
        <strain evidence="8 9">DSM 17960</strain>
    </source>
</reference>
<evidence type="ECO:0000256" key="7">
    <source>
        <dbReference type="ARBA" id="ARBA00023237"/>
    </source>
</evidence>
<comment type="similarity">
    <text evidence="2">Belongs to the outer membrane factor (OMF) (TC 1.B.17) family.</text>
</comment>
<dbReference type="GO" id="GO:1990281">
    <property type="term" value="C:efflux pump complex"/>
    <property type="evidence" value="ECO:0007669"/>
    <property type="project" value="TreeGrafter"/>
</dbReference>
<evidence type="ECO:0000256" key="2">
    <source>
        <dbReference type="ARBA" id="ARBA00007613"/>
    </source>
</evidence>
<dbReference type="GO" id="GO:0015288">
    <property type="term" value="F:porin activity"/>
    <property type="evidence" value="ECO:0007669"/>
    <property type="project" value="TreeGrafter"/>
</dbReference>
<dbReference type="GO" id="GO:0009279">
    <property type="term" value="C:cell outer membrane"/>
    <property type="evidence" value="ECO:0007669"/>
    <property type="project" value="UniProtKB-SubCell"/>
</dbReference>
<evidence type="ECO:0000256" key="3">
    <source>
        <dbReference type="ARBA" id="ARBA00022448"/>
    </source>
</evidence>
<keyword evidence="6" id="KW-0472">Membrane</keyword>
<organism evidence="8 9">
    <name type="scientific">Flavobacterium croceum DSM 17960</name>
    <dbReference type="NCBI Taxonomy" id="1121886"/>
    <lineage>
        <taxon>Bacteria</taxon>
        <taxon>Pseudomonadati</taxon>
        <taxon>Bacteroidota</taxon>
        <taxon>Flavobacteriia</taxon>
        <taxon>Flavobacteriales</taxon>
        <taxon>Flavobacteriaceae</taxon>
        <taxon>Flavobacterium</taxon>
    </lineage>
</organism>
<dbReference type="AlphaFoldDB" id="A0A2S4N5M5"/>
<proteinExistence type="inferred from homology"/>
<keyword evidence="5" id="KW-0812">Transmembrane</keyword>